<gene>
    <name evidence="1" type="ORF">XhyaCFBP1156_06745</name>
</gene>
<accession>A0A2S7EZ83</accession>
<dbReference type="Proteomes" id="UP000238261">
    <property type="component" value="Unassembled WGS sequence"/>
</dbReference>
<evidence type="ECO:0000313" key="1">
    <source>
        <dbReference type="EMBL" id="PPU98410.1"/>
    </source>
</evidence>
<organism evidence="1 2">
    <name type="scientific">Xanthomonas hyacinthi</name>
    <dbReference type="NCBI Taxonomy" id="56455"/>
    <lineage>
        <taxon>Bacteria</taxon>
        <taxon>Pseudomonadati</taxon>
        <taxon>Pseudomonadota</taxon>
        <taxon>Gammaproteobacteria</taxon>
        <taxon>Lysobacterales</taxon>
        <taxon>Lysobacteraceae</taxon>
        <taxon>Xanthomonas</taxon>
    </lineage>
</organism>
<dbReference type="EMBL" id="MDEG01000004">
    <property type="protein sequence ID" value="PPU98410.1"/>
    <property type="molecule type" value="Genomic_DNA"/>
</dbReference>
<dbReference type="AlphaFoldDB" id="A0A2S7EZ83"/>
<keyword evidence="2" id="KW-1185">Reference proteome</keyword>
<comment type="caution">
    <text evidence="1">The sequence shown here is derived from an EMBL/GenBank/DDBJ whole genome shotgun (WGS) entry which is preliminary data.</text>
</comment>
<name>A0A2S7EZ83_9XANT</name>
<reference evidence="2" key="1">
    <citation type="submission" date="2016-08" db="EMBL/GenBank/DDBJ databases">
        <authorList>
            <person name="Merda D."/>
            <person name="Briand M."/>
            <person name="Taghouti G."/>
            <person name="Carrere S."/>
            <person name="Gouzy J."/>
            <person name="Portier P."/>
            <person name="Jacques M.-A."/>
            <person name="Fischer-Le Saux M."/>
        </authorList>
    </citation>
    <scope>NUCLEOTIDE SEQUENCE [LARGE SCALE GENOMIC DNA]</scope>
    <source>
        <strain evidence="2">CFBP1156</strain>
    </source>
</reference>
<sequence length="176" mass="19025">MAIIERCGKAGTGLAAASQRVRCIHPLEMENIQMNHSSKHGNTVKAILWIVLPLASFAAALAHAEKNPVDHRELFLVVDNTLWNAEALMLEHEGSRDCYAAKYGVPTYFILPPPPLPLNNTDYLAIGMSSRDCAEGTGIPGVSLQFTMKANEPDNVADITIAADGIQVAYAHFIGN</sequence>
<proteinExistence type="predicted"/>
<evidence type="ECO:0000313" key="2">
    <source>
        <dbReference type="Proteomes" id="UP000238261"/>
    </source>
</evidence>
<protein>
    <submittedName>
        <fullName evidence="1">Uncharacterized protein</fullName>
    </submittedName>
</protein>